<keyword evidence="5" id="KW-0560">Oxidoreductase</keyword>
<gene>
    <name evidence="8" type="ORF">PISMIDRAFT_107285</name>
</gene>
<name>A0A0C9Z044_9AGAM</name>
<accession>A0A0C9Z044</accession>
<dbReference type="GO" id="GO:0071949">
    <property type="term" value="F:FAD binding"/>
    <property type="evidence" value="ECO:0007669"/>
    <property type="project" value="InterPro"/>
</dbReference>
<dbReference type="Gene3D" id="3.30.9.10">
    <property type="entry name" value="D-Amino Acid Oxidase, subunit A, domain 2"/>
    <property type="match status" value="1"/>
</dbReference>
<comment type="similarity">
    <text evidence="2">Belongs to the DAMOX/DASOX family.</text>
</comment>
<comment type="cofactor">
    <cofactor evidence="1 6">
        <name>FAD</name>
        <dbReference type="ChEBI" id="CHEBI:57692"/>
    </cofactor>
</comment>
<feature type="domain" description="FAD dependent oxidoreductase" evidence="7">
    <location>
        <begin position="10"/>
        <end position="349"/>
    </location>
</feature>
<dbReference type="PIRSF" id="PIRSF000189">
    <property type="entry name" value="D-aa_oxidase"/>
    <property type="match status" value="1"/>
</dbReference>
<keyword evidence="3" id="KW-0285">Flavoprotein</keyword>
<evidence type="ECO:0000256" key="1">
    <source>
        <dbReference type="ARBA" id="ARBA00001974"/>
    </source>
</evidence>
<evidence type="ECO:0000256" key="2">
    <source>
        <dbReference type="ARBA" id="ARBA00006730"/>
    </source>
</evidence>
<dbReference type="GO" id="GO:0005737">
    <property type="term" value="C:cytoplasm"/>
    <property type="evidence" value="ECO:0007669"/>
    <property type="project" value="TreeGrafter"/>
</dbReference>
<evidence type="ECO:0000256" key="5">
    <source>
        <dbReference type="ARBA" id="ARBA00023002"/>
    </source>
</evidence>
<protein>
    <recommendedName>
        <fullName evidence="7">FAD dependent oxidoreductase domain-containing protein</fullName>
    </recommendedName>
</protein>
<dbReference type="Pfam" id="PF01266">
    <property type="entry name" value="DAO"/>
    <property type="match status" value="1"/>
</dbReference>
<keyword evidence="4 6" id="KW-0274">FAD</keyword>
<dbReference type="EMBL" id="KN833781">
    <property type="protein sequence ID" value="KIK19629.1"/>
    <property type="molecule type" value="Genomic_DNA"/>
</dbReference>
<sequence>MQQESEVTKDIIVIGAGVIGLSTAIKIQEKGGYRVTIVAETFPTDPKTIRYTSHWAGAHHVSGAYGSKRQREMDSETFDIMWKDSEHGGPVEGCFLRHKNTQYRSDGVDPSEWLDHMPGFRSVSNDELVPGATHGWTFTTLTLYPPVYLNWLLGRFLGNGGKIVRAQLQHINQAIHGGISGLPQEPDAVVACVGLGARFLGGIEDKEVYPVRGQTVVLKAPWVRYGRTLTYADGSHFYLMPRATGDVLVGGIRVAKDWFPVPREQDRDYLLAGGLAMCPELAPPHILAERMPTVDDLRPLIVDEGCGLRPGRKSGIRLATEWPEGSKIPVVYNYGHSGMGFQSSWGSASVALNFLEEALAGEKPGKAKEYEIWPADYTGRRDHVC</sequence>
<proteinExistence type="inferred from homology"/>
<dbReference type="AlphaFoldDB" id="A0A0C9Z044"/>
<dbReference type="Gene3D" id="3.40.50.720">
    <property type="entry name" value="NAD(P)-binding Rossmann-like Domain"/>
    <property type="match status" value="1"/>
</dbReference>
<dbReference type="InterPro" id="IPR023209">
    <property type="entry name" value="DAO"/>
</dbReference>
<evidence type="ECO:0000256" key="6">
    <source>
        <dbReference type="PIRSR" id="PIRSR000189-1"/>
    </source>
</evidence>
<dbReference type="SUPFAM" id="SSF51971">
    <property type="entry name" value="Nucleotide-binding domain"/>
    <property type="match status" value="1"/>
</dbReference>
<dbReference type="HOGENOM" id="CLU_034311_1_1_1"/>
<dbReference type="GO" id="GO:0019478">
    <property type="term" value="P:D-amino acid catabolic process"/>
    <property type="evidence" value="ECO:0007669"/>
    <property type="project" value="TreeGrafter"/>
</dbReference>
<evidence type="ECO:0000256" key="3">
    <source>
        <dbReference type="ARBA" id="ARBA00022630"/>
    </source>
</evidence>
<reference evidence="8 9" key="1">
    <citation type="submission" date="2014-04" db="EMBL/GenBank/DDBJ databases">
        <authorList>
            <consortium name="DOE Joint Genome Institute"/>
            <person name="Kuo A."/>
            <person name="Kohler A."/>
            <person name="Costa M.D."/>
            <person name="Nagy L.G."/>
            <person name="Floudas D."/>
            <person name="Copeland A."/>
            <person name="Barry K.W."/>
            <person name="Cichocki N."/>
            <person name="Veneault-Fourrey C."/>
            <person name="LaButti K."/>
            <person name="Lindquist E.A."/>
            <person name="Lipzen A."/>
            <person name="Lundell T."/>
            <person name="Morin E."/>
            <person name="Murat C."/>
            <person name="Sun H."/>
            <person name="Tunlid A."/>
            <person name="Henrissat B."/>
            <person name="Grigoriev I.V."/>
            <person name="Hibbett D.S."/>
            <person name="Martin F."/>
            <person name="Nordberg H.P."/>
            <person name="Cantor M.N."/>
            <person name="Hua S.X."/>
        </authorList>
    </citation>
    <scope>NUCLEOTIDE SEQUENCE [LARGE SCALE GENOMIC DNA]</scope>
    <source>
        <strain evidence="8 9">441</strain>
    </source>
</reference>
<dbReference type="Proteomes" id="UP000054018">
    <property type="component" value="Unassembled WGS sequence"/>
</dbReference>
<dbReference type="GO" id="GO:0003884">
    <property type="term" value="F:D-amino-acid oxidase activity"/>
    <property type="evidence" value="ECO:0007669"/>
    <property type="project" value="InterPro"/>
</dbReference>
<dbReference type="SUPFAM" id="SSF54373">
    <property type="entry name" value="FAD-linked reductases, C-terminal domain"/>
    <property type="match status" value="1"/>
</dbReference>
<evidence type="ECO:0000313" key="8">
    <source>
        <dbReference type="EMBL" id="KIK19629.1"/>
    </source>
</evidence>
<feature type="binding site" evidence="6">
    <location>
        <position position="338"/>
    </location>
    <ligand>
        <name>D-dopa</name>
        <dbReference type="ChEBI" id="CHEBI:149689"/>
    </ligand>
</feature>
<feature type="binding site" evidence="6">
    <location>
        <begin position="52"/>
        <end position="53"/>
    </location>
    <ligand>
        <name>FAD</name>
        <dbReference type="ChEBI" id="CHEBI:57692"/>
    </ligand>
</feature>
<dbReference type="InterPro" id="IPR006076">
    <property type="entry name" value="FAD-dep_OxRdtase"/>
</dbReference>
<reference evidence="9" key="2">
    <citation type="submission" date="2015-01" db="EMBL/GenBank/DDBJ databases">
        <title>Evolutionary Origins and Diversification of the Mycorrhizal Mutualists.</title>
        <authorList>
            <consortium name="DOE Joint Genome Institute"/>
            <consortium name="Mycorrhizal Genomics Consortium"/>
            <person name="Kohler A."/>
            <person name="Kuo A."/>
            <person name="Nagy L.G."/>
            <person name="Floudas D."/>
            <person name="Copeland A."/>
            <person name="Barry K.W."/>
            <person name="Cichocki N."/>
            <person name="Veneault-Fourrey C."/>
            <person name="LaButti K."/>
            <person name="Lindquist E.A."/>
            <person name="Lipzen A."/>
            <person name="Lundell T."/>
            <person name="Morin E."/>
            <person name="Murat C."/>
            <person name="Riley R."/>
            <person name="Ohm R."/>
            <person name="Sun H."/>
            <person name="Tunlid A."/>
            <person name="Henrissat B."/>
            <person name="Grigoriev I.V."/>
            <person name="Hibbett D.S."/>
            <person name="Martin F."/>
        </authorList>
    </citation>
    <scope>NUCLEOTIDE SEQUENCE [LARGE SCALE GENOMIC DNA]</scope>
    <source>
        <strain evidence="9">441</strain>
    </source>
</reference>
<dbReference type="STRING" id="765257.A0A0C9Z044"/>
<evidence type="ECO:0000259" key="7">
    <source>
        <dbReference type="Pfam" id="PF01266"/>
    </source>
</evidence>
<feature type="binding site" evidence="6">
    <location>
        <position position="309"/>
    </location>
    <ligand>
        <name>D-dopa</name>
        <dbReference type="ChEBI" id="CHEBI:149689"/>
    </ligand>
</feature>
<dbReference type="OrthoDB" id="2015447at2759"/>
<keyword evidence="9" id="KW-1185">Reference proteome</keyword>
<dbReference type="PANTHER" id="PTHR11530">
    <property type="entry name" value="D-AMINO ACID OXIDASE"/>
    <property type="match status" value="1"/>
</dbReference>
<evidence type="ECO:0000256" key="4">
    <source>
        <dbReference type="ARBA" id="ARBA00022827"/>
    </source>
</evidence>
<organism evidence="8 9">
    <name type="scientific">Pisolithus microcarpus 441</name>
    <dbReference type="NCBI Taxonomy" id="765257"/>
    <lineage>
        <taxon>Eukaryota</taxon>
        <taxon>Fungi</taxon>
        <taxon>Dikarya</taxon>
        <taxon>Basidiomycota</taxon>
        <taxon>Agaricomycotina</taxon>
        <taxon>Agaricomycetes</taxon>
        <taxon>Agaricomycetidae</taxon>
        <taxon>Boletales</taxon>
        <taxon>Sclerodermatineae</taxon>
        <taxon>Pisolithaceae</taxon>
        <taxon>Pisolithus</taxon>
    </lineage>
</organism>
<evidence type="ECO:0000313" key="9">
    <source>
        <dbReference type="Proteomes" id="UP000054018"/>
    </source>
</evidence>
<dbReference type="PANTHER" id="PTHR11530:SF11">
    <property type="entry name" value="D-ASPARTATE OXIDASE"/>
    <property type="match status" value="1"/>
</dbReference>